<dbReference type="InterPro" id="IPR036873">
    <property type="entry name" value="Rhodanese-like_dom_sf"/>
</dbReference>
<protein>
    <submittedName>
        <fullName evidence="2">Rhodanese-related sulfurtransferase</fullName>
    </submittedName>
</protein>
<evidence type="ECO:0000313" key="3">
    <source>
        <dbReference type="Proteomes" id="UP000184225"/>
    </source>
</evidence>
<dbReference type="PANTHER" id="PTHR44086">
    <property type="entry name" value="THIOSULFATE SULFURTRANSFERASE RDL2, MITOCHONDRIAL-RELATED"/>
    <property type="match status" value="1"/>
</dbReference>
<organism evidence="2 3">
    <name type="scientific">Mesonia phycicola</name>
    <dbReference type="NCBI Taxonomy" id="579105"/>
    <lineage>
        <taxon>Bacteria</taxon>
        <taxon>Pseudomonadati</taxon>
        <taxon>Bacteroidota</taxon>
        <taxon>Flavobacteriia</taxon>
        <taxon>Flavobacteriales</taxon>
        <taxon>Flavobacteriaceae</taxon>
        <taxon>Mesonia</taxon>
    </lineage>
</organism>
<reference evidence="2 3" key="1">
    <citation type="submission" date="2016-11" db="EMBL/GenBank/DDBJ databases">
        <authorList>
            <person name="Jaros S."/>
            <person name="Januszkiewicz K."/>
            <person name="Wedrychowicz H."/>
        </authorList>
    </citation>
    <scope>NUCLEOTIDE SEQUENCE [LARGE SCALE GENOMIC DNA]</scope>
    <source>
        <strain evidence="2 3">DSM 21425</strain>
    </source>
</reference>
<dbReference type="InterPro" id="IPR001763">
    <property type="entry name" value="Rhodanese-like_dom"/>
</dbReference>
<dbReference type="SMART" id="SM00450">
    <property type="entry name" value="RHOD"/>
    <property type="match status" value="1"/>
</dbReference>
<dbReference type="NCBIfam" id="NF045521">
    <property type="entry name" value="rhoda_near_glyco"/>
    <property type="match status" value="1"/>
</dbReference>
<dbReference type="EMBL" id="FQYY01000003">
    <property type="protein sequence ID" value="SHI61796.1"/>
    <property type="molecule type" value="Genomic_DNA"/>
</dbReference>
<dbReference type="Proteomes" id="UP000184225">
    <property type="component" value="Unassembled WGS sequence"/>
</dbReference>
<dbReference type="OrthoDB" id="598065at2"/>
<keyword evidence="3" id="KW-1185">Reference proteome</keyword>
<dbReference type="AlphaFoldDB" id="A0A1M6CLA6"/>
<feature type="domain" description="Rhodanese" evidence="1">
    <location>
        <begin position="46"/>
        <end position="137"/>
    </location>
</feature>
<gene>
    <name evidence="2" type="ORF">SAMN04488096_10351</name>
</gene>
<dbReference type="CDD" id="cd00158">
    <property type="entry name" value="RHOD"/>
    <property type="match status" value="1"/>
</dbReference>
<dbReference type="Gene3D" id="3.40.250.10">
    <property type="entry name" value="Rhodanese-like domain"/>
    <property type="match status" value="1"/>
</dbReference>
<sequence length="164" mass="19151">MKLFKILILFISITSTAQKSVQDVLEKYNSHSIPYISVEQLKAIQQKDSVILLDAREPEEFQVSHLKNAKYVGFKNFSSEEIQQQFPDKNQPIVVYCSLGVRSEKIGEKLQKLGYKNIQNLYGGIFEWTNNYYPVYNSTNKETDTVHAFNKKWSKWLKNAEKVY</sequence>
<evidence type="ECO:0000259" key="1">
    <source>
        <dbReference type="PROSITE" id="PS50206"/>
    </source>
</evidence>
<evidence type="ECO:0000313" key="2">
    <source>
        <dbReference type="EMBL" id="SHI61796.1"/>
    </source>
</evidence>
<dbReference type="STRING" id="579105.SAMN04488096_10351"/>
<dbReference type="PROSITE" id="PS50206">
    <property type="entry name" value="RHODANESE_3"/>
    <property type="match status" value="1"/>
</dbReference>
<accession>A0A1M6CLA6</accession>
<dbReference type="RefSeq" id="WP_073148856.1">
    <property type="nucleotide sequence ID" value="NZ_FQYY01000003.1"/>
</dbReference>
<keyword evidence="2" id="KW-0808">Transferase</keyword>
<dbReference type="SUPFAM" id="SSF52821">
    <property type="entry name" value="Rhodanese/Cell cycle control phosphatase"/>
    <property type="match status" value="1"/>
</dbReference>
<dbReference type="GO" id="GO:0004792">
    <property type="term" value="F:thiosulfate-cyanide sulfurtransferase activity"/>
    <property type="evidence" value="ECO:0007669"/>
    <property type="project" value="TreeGrafter"/>
</dbReference>
<proteinExistence type="predicted"/>
<dbReference type="PANTHER" id="PTHR44086:SF10">
    <property type="entry name" value="THIOSULFATE SULFURTRANSFERASE_RHODANESE-LIKE DOMAIN-CONTAINING PROTEIN 3"/>
    <property type="match status" value="1"/>
</dbReference>
<name>A0A1M6CLA6_9FLAO</name>
<dbReference type="Pfam" id="PF00581">
    <property type="entry name" value="Rhodanese"/>
    <property type="match status" value="1"/>
</dbReference>